<feature type="region of interest" description="Disordered" evidence="1">
    <location>
        <begin position="277"/>
        <end position="308"/>
    </location>
</feature>
<sequence length="308" mass="31686">MSSYAPTDPPRSRKSRLWLALVLVVIAFAGGAAAVAYLARTTSLFAEKASIAAAAARGEAAASHYQPTPPVGVTGAPAVDPATLVTREVALAAQLSALEARAAAVSTDAAAAGAQATRAEGLMVAFAARRAIDRGAPLGYLEEQLRTRFGQAQPRAVAVVIQAAHAPVTIEDLRQGLDSLAPSLAAPASDGWWHDLRRELGSLVVLRPENAPSTRPADRIARARGLLADGRVDAARAEIARLPGADAAGGWMTAAQRYLLVHQALDVLETAAILGQAQGPQPAPRTLTTPQGDDAPSTDGPVTSTVTS</sequence>
<evidence type="ECO:0000313" key="2">
    <source>
        <dbReference type="EMBL" id="MBB4618155.1"/>
    </source>
</evidence>
<dbReference type="AlphaFoldDB" id="A0A7W7F098"/>
<evidence type="ECO:0000256" key="1">
    <source>
        <dbReference type="SAM" id="MobiDB-lite"/>
    </source>
</evidence>
<accession>A0A7W7F098</accession>
<dbReference type="Proteomes" id="UP000574769">
    <property type="component" value="Unassembled WGS sequence"/>
</dbReference>
<dbReference type="EMBL" id="JACHNY010000004">
    <property type="protein sequence ID" value="MBB4618155.1"/>
    <property type="molecule type" value="Genomic_DNA"/>
</dbReference>
<proteinExistence type="predicted"/>
<evidence type="ECO:0000313" key="3">
    <source>
        <dbReference type="Proteomes" id="UP000574769"/>
    </source>
</evidence>
<comment type="caution">
    <text evidence="2">The sequence shown here is derived from an EMBL/GenBank/DDBJ whole genome shotgun (WGS) entry which is preliminary data.</text>
</comment>
<dbReference type="RefSeq" id="WP_184114649.1">
    <property type="nucleotide sequence ID" value="NZ_JACHNY010000004.1"/>
</dbReference>
<organism evidence="2 3">
    <name type="scientific">Sphingomonas abaci</name>
    <dbReference type="NCBI Taxonomy" id="237611"/>
    <lineage>
        <taxon>Bacteria</taxon>
        <taxon>Pseudomonadati</taxon>
        <taxon>Pseudomonadota</taxon>
        <taxon>Alphaproteobacteria</taxon>
        <taxon>Sphingomonadales</taxon>
        <taxon>Sphingomonadaceae</taxon>
        <taxon>Sphingomonas</taxon>
    </lineage>
</organism>
<reference evidence="2 3" key="1">
    <citation type="submission" date="2020-08" db="EMBL/GenBank/DDBJ databases">
        <title>Genomic Encyclopedia of Type Strains, Phase IV (KMG-IV): sequencing the most valuable type-strain genomes for metagenomic binning, comparative biology and taxonomic classification.</title>
        <authorList>
            <person name="Goeker M."/>
        </authorList>
    </citation>
    <scope>NUCLEOTIDE SEQUENCE [LARGE SCALE GENOMIC DNA]</scope>
    <source>
        <strain evidence="2 3">DSM 15867</strain>
    </source>
</reference>
<gene>
    <name evidence="2" type="ORF">GGQ96_002291</name>
</gene>
<keyword evidence="3" id="KW-1185">Reference proteome</keyword>
<name>A0A7W7F098_9SPHN</name>
<protein>
    <submittedName>
        <fullName evidence="2">Uncharacterized protein</fullName>
    </submittedName>
</protein>